<proteinExistence type="predicted"/>
<sequence>MKNLIALLAGALLLISAPAFADRSAYRGVVDLKVESEAFVAVHHHDWKNPLHPSSLHVRERLSGKELFDKAVPALTYLWISPDSQYIVGLSNIKYLNQYQLIVMSRSGEELLKQDMTTLDWARVHASVSNWINWYKEPAPKITLIGITRTLEIEDANGVTRSFYF</sequence>
<keyword evidence="3" id="KW-1185">Reference proteome</keyword>
<evidence type="ECO:0000313" key="2">
    <source>
        <dbReference type="EMBL" id="MRW83426.1"/>
    </source>
</evidence>
<protein>
    <submittedName>
        <fullName evidence="2">Uncharacterized protein</fullName>
    </submittedName>
</protein>
<name>A0A844D5P1_9BURK</name>
<dbReference type="EMBL" id="WKJL01000002">
    <property type="protein sequence ID" value="MRW83426.1"/>
    <property type="molecule type" value="Genomic_DNA"/>
</dbReference>
<dbReference type="Proteomes" id="UP000439986">
    <property type="component" value="Unassembled WGS sequence"/>
</dbReference>
<dbReference type="AlphaFoldDB" id="A0A844D5P1"/>
<organism evidence="2 3">
    <name type="scientific">Duganella aquatilis</name>
    <dbReference type="NCBI Taxonomy" id="2666082"/>
    <lineage>
        <taxon>Bacteria</taxon>
        <taxon>Pseudomonadati</taxon>
        <taxon>Pseudomonadota</taxon>
        <taxon>Betaproteobacteria</taxon>
        <taxon>Burkholderiales</taxon>
        <taxon>Oxalobacteraceae</taxon>
        <taxon>Telluria group</taxon>
        <taxon>Duganella</taxon>
    </lineage>
</organism>
<accession>A0A844D5P1</accession>
<feature type="chain" id="PRO_5032754411" evidence="1">
    <location>
        <begin position="22"/>
        <end position="165"/>
    </location>
</feature>
<evidence type="ECO:0000256" key="1">
    <source>
        <dbReference type="SAM" id="SignalP"/>
    </source>
</evidence>
<gene>
    <name evidence="2" type="ORF">GJ698_04895</name>
</gene>
<reference evidence="2 3" key="1">
    <citation type="submission" date="2019-11" db="EMBL/GenBank/DDBJ databases">
        <title>Novel species isolated from a subtropical stream in China.</title>
        <authorList>
            <person name="Lu H."/>
        </authorList>
    </citation>
    <scope>NUCLEOTIDE SEQUENCE [LARGE SCALE GENOMIC DNA]</scope>
    <source>
        <strain evidence="2 3">FT26W</strain>
    </source>
</reference>
<comment type="caution">
    <text evidence="2">The sequence shown here is derived from an EMBL/GenBank/DDBJ whole genome shotgun (WGS) entry which is preliminary data.</text>
</comment>
<keyword evidence="1" id="KW-0732">Signal</keyword>
<dbReference type="RefSeq" id="WP_154356490.1">
    <property type="nucleotide sequence ID" value="NZ_WKJL01000002.1"/>
</dbReference>
<feature type="signal peptide" evidence="1">
    <location>
        <begin position="1"/>
        <end position="21"/>
    </location>
</feature>
<evidence type="ECO:0000313" key="3">
    <source>
        <dbReference type="Proteomes" id="UP000439986"/>
    </source>
</evidence>